<evidence type="ECO:0000313" key="3">
    <source>
        <dbReference type="Proteomes" id="UP000769766"/>
    </source>
</evidence>
<dbReference type="InterPro" id="IPR042287">
    <property type="entry name" value="FhaA_N_sf"/>
</dbReference>
<evidence type="ECO:0000313" key="2">
    <source>
        <dbReference type="EMBL" id="MBI2877841.1"/>
    </source>
</evidence>
<protein>
    <submittedName>
        <fullName evidence="2">FHA domain-containing protein</fullName>
    </submittedName>
</protein>
<proteinExistence type="predicted"/>
<reference evidence="2" key="1">
    <citation type="submission" date="2020-07" db="EMBL/GenBank/DDBJ databases">
        <title>Huge and variable diversity of episymbiotic CPR bacteria and DPANN archaea in groundwater ecosystems.</title>
        <authorList>
            <person name="He C.Y."/>
            <person name="Keren R."/>
            <person name="Whittaker M."/>
            <person name="Farag I.F."/>
            <person name="Doudna J."/>
            <person name="Cate J.H.D."/>
            <person name="Banfield J.F."/>
        </authorList>
    </citation>
    <scope>NUCLEOTIDE SEQUENCE</scope>
    <source>
        <strain evidence="2">NC_groundwater_672_Ag_B-0.1um_62_36</strain>
    </source>
</reference>
<gene>
    <name evidence="2" type="ORF">HYY20_13280</name>
</gene>
<dbReference type="Gene3D" id="3.30.2320.60">
    <property type="entry name" value="FhaA, phosphopeptide-binding domain (DUF3662)"/>
    <property type="match status" value="1"/>
</dbReference>
<dbReference type="Proteomes" id="UP000769766">
    <property type="component" value="Unassembled WGS sequence"/>
</dbReference>
<dbReference type="InterPro" id="IPR008984">
    <property type="entry name" value="SMAD_FHA_dom_sf"/>
</dbReference>
<name>A0A932CQV7_UNCTE</name>
<dbReference type="Gene3D" id="2.60.200.20">
    <property type="match status" value="1"/>
</dbReference>
<organism evidence="2 3">
    <name type="scientific">Tectimicrobiota bacterium</name>
    <dbReference type="NCBI Taxonomy" id="2528274"/>
    <lineage>
        <taxon>Bacteria</taxon>
        <taxon>Pseudomonadati</taxon>
        <taxon>Nitrospinota/Tectimicrobiota group</taxon>
        <taxon>Candidatus Tectimicrobiota</taxon>
    </lineage>
</organism>
<dbReference type="PROSITE" id="PS50006">
    <property type="entry name" value="FHA_DOMAIN"/>
    <property type="match status" value="1"/>
</dbReference>
<dbReference type="CDD" id="cd00060">
    <property type="entry name" value="FHA"/>
    <property type="match status" value="1"/>
</dbReference>
<dbReference type="EMBL" id="JACPRF010000407">
    <property type="protein sequence ID" value="MBI2877841.1"/>
    <property type="molecule type" value="Genomic_DNA"/>
</dbReference>
<accession>A0A932CQV7</accession>
<dbReference type="InterPro" id="IPR000253">
    <property type="entry name" value="FHA_dom"/>
</dbReference>
<evidence type="ECO:0000259" key="1">
    <source>
        <dbReference type="PROSITE" id="PS50006"/>
    </source>
</evidence>
<sequence>MEGQVTGREIILDIVGNMHQGLEPLLYTTLAPNIYDVYLHIDDYERLQGLFDKIAEDAKKALDEEIERLNGETWPWRILRNLPGLSKKAEHTYVRAGNGWFINFYKNTEEDAKTGEIVIESHFALPSTSRQGIGSMTKRIVTLRSGEQTRMLRKSYETTEENASASDSLTTEPARALARISYEDHRGSQVYSMTKNQIVIGRGGTGYWVDLRLHAPSDISREHIRLRRDESKGQFFIKDLSTFGTTVDGESIPKSVEIVNGEKQDKDVWVPLPSKARIGLADMVFLDFEAL</sequence>
<dbReference type="SUPFAM" id="SSF49879">
    <property type="entry name" value="SMAD/FHA domain"/>
    <property type="match status" value="1"/>
</dbReference>
<dbReference type="SMART" id="SM00240">
    <property type="entry name" value="FHA"/>
    <property type="match status" value="1"/>
</dbReference>
<feature type="domain" description="FHA" evidence="1">
    <location>
        <begin position="198"/>
        <end position="252"/>
    </location>
</feature>
<comment type="caution">
    <text evidence="2">The sequence shown here is derived from an EMBL/GenBank/DDBJ whole genome shotgun (WGS) entry which is preliminary data.</text>
</comment>
<dbReference type="Pfam" id="PF00498">
    <property type="entry name" value="FHA"/>
    <property type="match status" value="1"/>
</dbReference>
<dbReference type="AlphaFoldDB" id="A0A932CQV7"/>